<dbReference type="RefSeq" id="WP_155315196.1">
    <property type="nucleotide sequence ID" value="NZ_AP021874.1"/>
</dbReference>
<evidence type="ECO:0000256" key="1">
    <source>
        <dbReference type="SAM" id="MobiDB-lite"/>
    </source>
</evidence>
<proteinExistence type="predicted"/>
<dbReference type="PANTHER" id="PTHR33525">
    <property type="match status" value="1"/>
</dbReference>
<feature type="region of interest" description="Disordered" evidence="1">
    <location>
        <begin position="40"/>
        <end position="61"/>
    </location>
</feature>
<accession>A0A5K7YFQ2</accession>
<dbReference type="EMBL" id="AP021874">
    <property type="protein sequence ID" value="BBO66870.1"/>
    <property type="molecule type" value="Genomic_DNA"/>
</dbReference>
<reference evidence="3 4" key="1">
    <citation type="submission" date="2019-11" db="EMBL/GenBank/DDBJ databases">
        <title>Comparative genomics of hydrocarbon-degrading Desulfosarcina strains.</title>
        <authorList>
            <person name="Watanabe M."/>
            <person name="Kojima H."/>
            <person name="Fukui M."/>
        </authorList>
    </citation>
    <scope>NUCLEOTIDE SEQUENCE [LARGE SCALE GENOMIC DNA]</scope>
    <source>
        <strain evidence="3 4">PL12</strain>
    </source>
</reference>
<keyword evidence="4" id="KW-1185">Reference proteome</keyword>
<evidence type="ECO:0000259" key="2">
    <source>
        <dbReference type="PROSITE" id="PS51833"/>
    </source>
</evidence>
<dbReference type="OrthoDB" id="5412587at2"/>
<dbReference type="Proteomes" id="UP000427906">
    <property type="component" value="Chromosome"/>
</dbReference>
<dbReference type="InterPro" id="IPR013976">
    <property type="entry name" value="HDOD"/>
</dbReference>
<sequence>MKVECENCDKAFELPDDRLPTGKKVSFPCPGCKSKITLDLREKPEPVTEQPAAAPDASEGKVVYTPIAEKSSDELDGSDLKRKILNSIKDLPPMPKIIYKAREVMADERSGFKDIAEVIETDQAIAAKVLQVANSAYYGLSGMVSSIHQATVVLGHKTLEQLITMVSATSLLGSHLKGYRMGSGTLWQHSLAVALCSRLIAKDRAPALENDAFSVGLIHDAGKLALDKYILERKPQVDQALNAGVTFLEVEKQVLGFDHTELASDLCTKWKLPENHVSAMRFHHDPGASGDNQLAYIVHTANFIAQQSGIGSSMDAARYELDPEALTFLSLDEEDLEQYTEATREAVSQITESMA</sequence>
<dbReference type="AlphaFoldDB" id="A0A5K7YFQ2"/>
<dbReference type="SUPFAM" id="SSF109604">
    <property type="entry name" value="HD-domain/PDEase-like"/>
    <property type="match status" value="1"/>
</dbReference>
<dbReference type="KEGG" id="dalk:DSCA_08000"/>
<dbReference type="PANTHER" id="PTHR33525:SF3">
    <property type="entry name" value="RIBONUCLEASE Y"/>
    <property type="match status" value="1"/>
</dbReference>
<feature type="domain" description="HDOD" evidence="2">
    <location>
        <begin position="91"/>
        <end position="286"/>
    </location>
</feature>
<keyword evidence="3" id="KW-0378">Hydrolase</keyword>
<organism evidence="3 4">
    <name type="scientific">Desulfosarcina alkanivorans</name>
    <dbReference type="NCBI Taxonomy" id="571177"/>
    <lineage>
        <taxon>Bacteria</taxon>
        <taxon>Pseudomonadati</taxon>
        <taxon>Thermodesulfobacteriota</taxon>
        <taxon>Desulfobacteria</taxon>
        <taxon>Desulfobacterales</taxon>
        <taxon>Desulfosarcinaceae</taxon>
        <taxon>Desulfosarcina</taxon>
    </lineage>
</organism>
<dbReference type="GO" id="GO:0016787">
    <property type="term" value="F:hydrolase activity"/>
    <property type="evidence" value="ECO:0007669"/>
    <property type="project" value="UniProtKB-KW"/>
</dbReference>
<dbReference type="InterPro" id="IPR052340">
    <property type="entry name" value="RNase_Y/CdgJ"/>
</dbReference>
<protein>
    <submittedName>
        <fullName evidence="3">Phosphohydrolase</fullName>
    </submittedName>
</protein>
<evidence type="ECO:0000313" key="3">
    <source>
        <dbReference type="EMBL" id="BBO66870.1"/>
    </source>
</evidence>
<evidence type="ECO:0000313" key="4">
    <source>
        <dbReference type="Proteomes" id="UP000427906"/>
    </source>
</evidence>
<dbReference type="Pfam" id="PF08668">
    <property type="entry name" value="HDOD"/>
    <property type="match status" value="1"/>
</dbReference>
<dbReference type="Gene3D" id="1.10.3210.10">
    <property type="entry name" value="Hypothetical protein af1432"/>
    <property type="match status" value="1"/>
</dbReference>
<name>A0A5K7YFQ2_9BACT</name>
<dbReference type="PROSITE" id="PS51833">
    <property type="entry name" value="HDOD"/>
    <property type="match status" value="1"/>
</dbReference>
<gene>
    <name evidence="3" type="ORF">DSCA_08000</name>
</gene>